<evidence type="ECO:0000313" key="2">
    <source>
        <dbReference type="EMBL" id="KAH3788098.1"/>
    </source>
</evidence>
<name>A0A9D4EZ30_DREPO</name>
<reference evidence="2" key="2">
    <citation type="submission" date="2020-11" db="EMBL/GenBank/DDBJ databases">
        <authorList>
            <person name="McCartney M.A."/>
            <person name="Auch B."/>
            <person name="Kono T."/>
            <person name="Mallez S."/>
            <person name="Becker A."/>
            <person name="Gohl D.M."/>
            <person name="Silverstein K.A.T."/>
            <person name="Koren S."/>
            <person name="Bechman K.B."/>
            <person name="Herman A."/>
            <person name="Abrahante J.E."/>
            <person name="Garbe J."/>
        </authorList>
    </citation>
    <scope>NUCLEOTIDE SEQUENCE</scope>
    <source>
        <strain evidence="2">Duluth1</strain>
        <tissue evidence="2">Whole animal</tissue>
    </source>
</reference>
<feature type="compositionally biased region" description="Basic and acidic residues" evidence="1">
    <location>
        <begin position="24"/>
        <end position="69"/>
    </location>
</feature>
<comment type="caution">
    <text evidence="2">The sequence shown here is derived from an EMBL/GenBank/DDBJ whole genome shotgun (WGS) entry which is preliminary data.</text>
</comment>
<keyword evidence="3" id="KW-1185">Reference proteome</keyword>
<organism evidence="2 3">
    <name type="scientific">Dreissena polymorpha</name>
    <name type="common">Zebra mussel</name>
    <name type="synonym">Mytilus polymorpha</name>
    <dbReference type="NCBI Taxonomy" id="45954"/>
    <lineage>
        <taxon>Eukaryota</taxon>
        <taxon>Metazoa</taxon>
        <taxon>Spiralia</taxon>
        <taxon>Lophotrochozoa</taxon>
        <taxon>Mollusca</taxon>
        <taxon>Bivalvia</taxon>
        <taxon>Autobranchia</taxon>
        <taxon>Heteroconchia</taxon>
        <taxon>Euheterodonta</taxon>
        <taxon>Imparidentia</taxon>
        <taxon>Neoheterodontei</taxon>
        <taxon>Myida</taxon>
        <taxon>Dreissenoidea</taxon>
        <taxon>Dreissenidae</taxon>
        <taxon>Dreissena</taxon>
    </lineage>
</organism>
<reference evidence="2" key="1">
    <citation type="journal article" date="2019" name="bioRxiv">
        <title>The Genome of the Zebra Mussel, Dreissena polymorpha: A Resource for Invasive Species Research.</title>
        <authorList>
            <person name="McCartney M.A."/>
            <person name="Auch B."/>
            <person name="Kono T."/>
            <person name="Mallez S."/>
            <person name="Zhang Y."/>
            <person name="Obille A."/>
            <person name="Becker A."/>
            <person name="Abrahante J.E."/>
            <person name="Garbe J."/>
            <person name="Badalamenti J.P."/>
            <person name="Herman A."/>
            <person name="Mangelson H."/>
            <person name="Liachko I."/>
            <person name="Sullivan S."/>
            <person name="Sone E.D."/>
            <person name="Koren S."/>
            <person name="Silverstein K.A.T."/>
            <person name="Beckman K.B."/>
            <person name="Gohl D.M."/>
        </authorList>
    </citation>
    <scope>NUCLEOTIDE SEQUENCE</scope>
    <source>
        <strain evidence="2">Duluth1</strain>
        <tissue evidence="2">Whole animal</tissue>
    </source>
</reference>
<gene>
    <name evidence="2" type="ORF">DPMN_166228</name>
</gene>
<evidence type="ECO:0000256" key="1">
    <source>
        <dbReference type="SAM" id="MobiDB-lite"/>
    </source>
</evidence>
<accession>A0A9D4EZ30</accession>
<dbReference type="AlphaFoldDB" id="A0A9D4EZ30"/>
<feature type="region of interest" description="Disordered" evidence="1">
    <location>
        <begin position="23"/>
        <end position="77"/>
    </location>
</feature>
<protein>
    <submittedName>
        <fullName evidence="2">Uncharacterized protein</fullName>
    </submittedName>
</protein>
<dbReference type="Proteomes" id="UP000828390">
    <property type="component" value="Unassembled WGS sequence"/>
</dbReference>
<dbReference type="EMBL" id="JAIWYP010000008">
    <property type="protein sequence ID" value="KAH3788098.1"/>
    <property type="molecule type" value="Genomic_DNA"/>
</dbReference>
<sequence length="77" mass="9174">MYFIELYYILIIVSPCLNCHKRRRDGEREIEREGGKEEGEGGGGEMEKRGSERERDERARRYSEREHIRGLSLSRSR</sequence>
<proteinExistence type="predicted"/>
<evidence type="ECO:0000313" key="3">
    <source>
        <dbReference type="Proteomes" id="UP000828390"/>
    </source>
</evidence>